<keyword evidence="3" id="KW-0813">Transport</keyword>
<dbReference type="InterPro" id="IPR004776">
    <property type="entry name" value="Mem_transp_PIN-like"/>
</dbReference>
<evidence type="ECO:0000256" key="5">
    <source>
        <dbReference type="ARBA" id="ARBA00022692"/>
    </source>
</evidence>
<dbReference type="Pfam" id="PF03547">
    <property type="entry name" value="Mem_trans"/>
    <property type="match status" value="2"/>
</dbReference>
<comment type="subcellular location">
    <subcellularLocation>
        <location evidence="1">Cell membrane</location>
        <topology evidence="1">Multi-pass membrane protein</topology>
    </subcellularLocation>
</comment>
<evidence type="ECO:0000313" key="10">
    <source>
        <dbReference type="Proteomes" id="UP000294321"/>
    </source>
</evidence>
<dbReference type="Gene3D" id="1.20.1530.20">
    <property type="match status" value="1"/>
</dbReference>
<sequence length="320" mass="35161">MLVLWNSIQSVLVIVLIMALGYVLRKEKWLSDSFGNDIARLILNISLPAAIFVTVLEKLNRGELASFSGYLLLGVIAFAISYVLSIVWARVAHVGTGRIGTFINGITNPNTVFIGLPLNVALFGNQSLTYFLVYYVLDVFSTWTAGLFIVNSDDPTTKNKKTYLDWHKILPVPLLAFIIAIVVLLFNIPILKITFVKSSLTYIGSLVTPLSLIYIGIILANAGLKNMRFDLDTVMVMIGRFVCVPAIMIGVLLVAMKFATLPKLLTQTMVIQSAVPAIAVLPILVHNAHGDVKFSANVVSISTVMFIVVIPILMFVIQYL</sequence>
<feature type="transmembrane region" description="Helical" evidence="8">
    <location>
        <begin position="67"/>
        <end position="89"/>
    </location>
</feature>
<dbReference type="Proteomes" id="UP000294321">
    <property type="component" value="Chromosome"/>
</dbReference>
<feature type="transmembrane region" description="Helical" evidence="8">
    <location>
        <begin position="169"/>
        <end position="188"/>
    </location>
</feature>
<reference evidence="10" key="1">
    <citation type="submission" date="2018-12" db="EMBL/GenBank/DDBJ databases">
        <title>A new species of lactobacillus.</title>
        <authorList>
            <person name="Jian Y."/>
            <person name="Xin L."/>
            <person name="Hong Z.J."/>
            <person name="Ming L.Z."/>
            <person name="Hong X.Z."/>
        </authorList>
    </citation>
    <scope>NUCLEOTIDE SEQUENCE [LARGE SCALE GENOMIC DNA]</scope>
    <source>
        <strain evidence="10">HSLZ-75</strain>
    </source>
</reference>
<dbReference type="EMBL" id="CP034726">
    <property type="protein sequence ID" value="QBP18394.1"/>
    <property type="molecule type" value="Genomic_DNA"/>
</dbReference>
<keyword evidence="10" id="KW-1185">Reference proteome</keyword>
<dbReference type="KEGG" id="lji:ELX58_04420"/>
<dbReference type="GO" id="GO:0005886">
    <property type="term" value="C:plasma membrane"/>
    <property type="evidence" value="ECO:0007669"/>
    <property type="project" value="UniProtKB-SubCell"/>
</dbReference>
<feature type="transmembrane region" description="Helical" evidence="8">
    <location>
        <begin position="6"/>
        <end position="25"/>
    </location>
</feature>
<dbReference type="AlphaFoldDB" id="A0A4P6ZL05"/>
<keyword evidence="6 8" id="KW-1133">Transmembrane helix</keyword>
<protein>
    <submittedName>
        <fullName evidence="9">AEC family transporter</fullName>
    </submittedName>
</protein>
<keyword evidence="4" id="KW-1003">Cell membrane</keyword>
<proteinExistence type="inferred from homology"/>
<organism evidence="9 10">
    <name type="scientific">Acetilactobacillus jinshanensis</name>
    <dbReference type="NCBI Taxonomy" id="1720083"/>
    <lineage>
        <taxon>Bacteria</taxon>
        <taxon>Bacillati</taxon>
        <taxon>Bacillota</taxon>
        <taxon>Bacilli</taxon>
        <taxon>Lactobacillales</taxon>
        <taxon>Lactobacillaceae</taxon>
        <taxon>Acetilactobacillus</taxon>
    </lineage>
</organism>
<dbReference type="PANTHER" id="PTHR36838">
    <property type="entry name" value="AUXIN EFFLUX CARRIER FAMILY PROTEIN"/>
    <property type="match status" value="1"/>
</dbReference>
<evidence type="ECO:0000256" key="1">
    <source>
        <dbReference type="ARBA" id="ARBA00004651"/>
    </source>
</evidence>
<feature type="transmembrane region" description="Helical" evidence="8">
    <location>
        <begin position="200"/>
        <end position="222"/>
    </location>
</feature>
<feature type="transmembrane region" description="Helical" evidence="8">
    <location>
        <begin position="128"/>
        <end position="149"/>
    </location>
</feature>
<evidence type="ECO:0000256" key="2">
    <source>
        <dbReference type="ARBA" id="ARBA00010145"/>
    </source>
</evidence>
<comment type="similarity">
    <text evidence="2">Belongs to the auxin efflux carrier (TC 2.A.69) family.</text>
</comment>
<keyword evidence="7 8" id="KW-0472">Membrane</keyword>
<feature type="transmembrane region" description="Helical" evidence="8">
    <location>
        <begin position="294"/>
        <end position="317"/>
    </location>
</feature>
<evidence type="ECO:0000256" key="4">
    <source>
        <dbReference type="ARBA" id="ARBA00022475"/>
    </source>
</evidence>
<evidence type="ECO:0000256" key="7">
    <source>
        <dbReference type="ARBA" id="ARBA00023136"/>
    </source>
</evidence>
<accession>A0A4P6ZL05</accession>
<dbReference type="GO" id="GO:0055085">
    <property type="term" value="P:transmembrane transport"/>
    <property type="evidence" value="ECO:0007669"/>
    <property type="project" value="InterPro"/>
</dbReference>
<evidence type="ECO:0000313" key="9">
    <source>
        <dbReference type="EMBL" id="QBP18394.1"/>
    </source>
</evidence>
<name>A0A4P6ZL05_9LACO</name>
<evidence type="ECO:0000256" key="3">
    <source>
        <dbReference type="ARBA" id="ARBA00022448"/>
    </source>
</evidence>
<feature type="transmembrane region" description="Helical" evidence="8">
    <location>
        <begin position="268"/>
        <end position="288"/>
    </location>
</feature>
<keyword evidence="5 8" id="KW-0812">Transmembrane</keyword>
<dbReference type="OrthoDB" id="9798064at2"/>
<evidence type="ECO:0000256" key="6">
    <source>
        <dbReference type="ARBA" id="ARBA00022989"/>
    </source>
</evidence>
<dbReference type="RefSeq" id="WP_133441953.1">
    <property type="nucleotide sequence ID" value="NZ_CP034726.1"/>
</dbReference>
<dbReference type="InterPro" id="IPR038770">
    <property type="entry name" value="Na+/solute_symporter_sf"/>
</dbReference>
<gene>
    <name evidence="9" type="ORF">ELX58_04420</name>
</gene>
<feature type="transmembrane region" description="Helical" evidence="8">
    <location>
        <begin position="234"/>
        <end position="256"/>
    </location>
</feature>
<evidence type="ECO:0000256" key="8">
    <source>
        <dbReference type="SAM" id="Phobius"/>
    </source>
</evidence>
<feature type="transmembrane region" description="Helical" evidence="8">
    <location>
        <begin position="37"/>
        <end position="55"/>
    </location>
</feature>
<dbReference type="PANTHER" id="PTHR36838:SF1">
    <property type="entry name" value="SLR1864 PROTEIN"/>
    <property type="match status" value="1"/>
</dbReference>